<keyword evidence="4 7" id="KW-1133">Transmembrane helix</keyword>
<keyword evidence="5 7" id="KW-0472">Membrane</keyword>
<protein>
    <recommendedName>
        <fullName evidence="10">FUN14 family protein</fullName>
    </recommendedName>
</protein>
<evidence type="ECO:0000256" key="1">
    <source>
        <dbReference type="ARBA" id="ARBA00004370"/>
    </source>
</evidence>
<name>A0A9P7RYY5_9AGAR</name>
<evidence type="ECO:0000313" key="8">
    <source>
        <dbReference type="EMBL" id="KAG7092351.1"/>
    </source>
</evidence>
<dbReference type="Pfam" id="PF04930">
    <property type="entry name" value="FUN14"/>
    <property type="match status" value="1"/>
</dbReference>
<dbReference type="InterPro" id="IPR007014">
    <property type="entry name" value="FUN14"/>
</dbReference>
<evidence type="ECO:0000256" key="5">
    <source>
        <dbReference type="ARBA" id="ARBA00023136"/>
    </source>
</evidence>
<dbReference type="EMBL" id="CM032185">
    <property type="protein sequence ID" value="KAG7092351.1"/>
    <property type="molecule type" value="Genomic_DNA"/>
</dbReference>
<feature type="transmembrane region" description="Helical" evidence="7">
    <location>
        <begin position="108"/>
        <end position="127"/>
    </location>
</feature>
<dbReference type="Proteomes" id="UP001049176">
    <property type="component" value="Chromosome 5"/>
</dbReference>
<dbReference type="GO" id="GO:0016020">
    <property type="term" value="C:membrane"/>
    <property type="evidence" value="ECO:0007669"/>
    <property type="project" value="UniProtKB-SubCell"/>
</dbReference>
<sequence length="215" mass="23551">MFLKFLARNGLLQHKSYTFSTSRIGLSHLSLKVTSPTTTSKLSQNTQRLRTLPTAWKAIGLTGLGMGISLITRPSIWCEPVPPTKQAERTTKPSYGSSDIPPPPESSISLYELSFGTVTGICAGIFVKKGAKMVAFVFGGIFVLLQYLGSTSIIRIDWGLAAKRFESWFYTTNAAGDKRPPRVYSIWNALVTFLTADFQARASFLGGFMLGLRLG</sequence>
<evidence type="ECO:0000256" key="7">
    <source>
        <dbReference type="SAM" id="Phobius"/>
    </source>
</evidence>
<comment type="subcellular location">
    <subcellularLocation>
        <location evidence="1">Membrane</location>
    </subcellularLocation>
</comment>
<dbReference type="PANTHER" id="PTHR21346:SF10">
    <property type="entry name" value="TRANSMEMBRANE PROTEIN"/>
    <property type="match status" value="1"/>
</dbReference>
<keyword evidence="3 7" id="KW-0812">Transmembrane</keyword>
<dbReference type="RefSeq" id="XP_043008821.1">
    <property type="nucleotide sequence ID" value="XM_043153537.1"/>
</dbReference>
<comment type="similarity">
    <text evidence="2">Belongs to the FUN14 family.</text>
</comment>
<dbReference type="PANTHER" id="PTHR21346">
    <property type="entry name" value="FUN14 DOMAIN CONTAINING"/>
    <property type="match status" value="1"/>
</dbReference>
<feature type="region of interest" description="Disordered" evidence="6">
    <location>
        <begin position="81"/>
        <end position="102"/>
    </location>
</feature>
<evidence type="ECO:0000256" key="4">
    <source>
        <dbReference type="ARBA" id="ARBA00022989"/>
    </source>
</evidence>
<evidence type="ECO:0000256" key="3">
    <source>
        <dbReference type="ARBA" id="ARBA00022692"/>
    </source>
</evidence>
<evidence type="ECO:0008006" key="10">
    <source>
        <dbReference type="Google" id="ProtNLM"/>
    </source>
</evidence>
<proteinExistence type="inferred from homology"/>
<dbReference type="OrthoDB" id="163794at2759"/>
<dbReference type="GeneID" id="66077787"/>
<organism evidence="8 9">
    <name type="scientific">Marasmius oreades</name>
    <name type="common">fairy-ring Marasmius</name>
    <dbReference type="NCBI Taxonomy" id="181124"/>
    <lineage>
        <taxon>Eukaryota</taxon>
        <taxon>Fungi</taxon>
        <taxon>Dikarya</taxon>
        <taxon>Basidiomycota</taxon>
        <taxon>Agaricomycotina</taxon>
        <taxon>Agaricomycetes</taxon>
        <taxon>Agaricomycetidae</taxon>
        <taxon>Agaricales</taxon>
        <taxon>Marasmiineae</taxon>
        <taxon>Marasmiaceae</taxon>
        <taxon>Marasmius</taxon>
    </lineage>
</organism>
<evidence type="ECO:0000313" key="9">
    <source>
        <dbReference type="Proteomes" id="UP001049176"/>
    </source>
</evidence>
<reference evidence="8" key="1">
    <citation type="journal article" date="2021" name="Genome Biol. Evol.">
        <title>The assembled and annotated genome of the fairy-ring fungus Marasmius oreades.</title>
        <authorList>
            <person name="Hiltunen M."/>
            <person name="Ament-Velasquez S.L."/>
            <person name="Johannesson H."/>
        </authorList>
    </citation>
    <scope>NUCLEOTIDE SEQUENCE</scope>
    <source>
        <strain evidence="8">03SP1</strain>
    </source>
</reference>
<keyword evidence="9" id="KW-1185">Reference proteome</keyword>
<dbReference type="AlphaFoldDB" id="A0A9P7RYY5"/>
<evidence type="ECO:0000256" key="6">
    <source>
        <dbReference type="SAM" id="MobiDB-lite"/>
    </source>
</evidence>
<accession>A0A9P7RYY5</accession>
<dbReference type="KEGG" id="more:E1B28_008711"/>
<comment type="caution">
    <text evidence="8">The sequence shown here is derived from an EMBL/GenBank/DDBJ whole genome shotgun (WGS) entry which is preliminary data.</text>
</comment>
<feature type="transmembrane region" description="Helical" evidence="7">
    <location>
        <begin position="133"/>
        <end position="154"/>
    </location>
</feature>
<evidence type="ECO:0000256" key="2">
    <source>
        <dbReference type="ARBA" id="ARBA00009160"/>
    </source>
</evidence>
<gene>
    <name evidence="8" type="ORF">E1B28_008711</name>
</gene>